<sequence length="169" mass="19726">MNVLPLLQAGADIVTILGIVIAVVGLRFAVKTYHNDRRKDQLEREYGTFNDLDDKYVEFMYECSRHPRLDLFSTPAPSQRELSAEELRVERALFAVLISIFERAYVMFHRRDELSSKDAQYPGWETCMRTYCTRPSFIVEWQLIGDQFDQGFCTRMNQLITETQRTSPA</sequence>
<keyword evidence="1" id="KW-0472">Membrane</keyword>
<keyword evidence="1" id="KW-0812">Transmembrane</keyword>
<proteinExistence type="predicted"/>
<feature type="transmembrane region" description="Helical" evidence="1">
    <location>
        <begin position="6"/>
        <end position="30"/>
    </location>
</feature>
<name>A0ABZ1C351_9BACT</name>
<dbReference type="Proteomes" id="UP000738431">
    <property type="component" value="Chromosome"/>
</dbReference>
<dbReference type="EMBL" id="CP139781">
    <property type="protein sequence ID" value="WRQ85911.1"/>
    <property type="molecule type" value="Genomic_DNA"/>
</dbReference>
<accession>A0ABZ1C351</accession>
<organism evidence="2 3">
    <name type="scientific">Actomonas aquatica</name>
    <dbReference type="NCBI Taxonomy" id="2866162"/>
    <lineage>
        <taxon>Bacteria</taxon>
        <taxon>Pseudomonadati</taxon>
        <taxon>Verrucomicrobiota</taxon>
        <taxon>Opitutia</taxon>
        <taxon>Opitutales</taxon>
        <taxon>Opitutaceae</taxon>
        <taxon>Actomonas</taxon>
    </lineage>
</organism>
<dbReference type="RefSeq" id="WP_221032728.1">
    <property type="nucleotide sequence ID" value="NZ_CP139781.1"/>
</dbReference>
<protein>
    <recommendedName>
        <fullName evidence="4">DUF4760 domain-containing protein</fullName>
    </recommendedName>
</protein>
<evidence type="ECO:0008006" key="4">
    <source>
        <dbReference type="Google" id="ProtNLM"/>
    </source>
</evidence>
<gene>
    <name evidence="2" type="ORF">K1X11_013945</name>
</gene>
<keyword evidence="3" id="KW-1185">Reference proteome</keyword>
<evidence type="ECO:0000256" key="1">
    <source>
        <dbReference type="SAM" id="Phobius"/>
    </source>
</evidence>
<reference evidence="2 3" key="1">
    <citation type="submission" date="2023-12" db="EMBL/GenBank/DDBJ databases">
        <title>Description of an unclassified Opitutus bacterium of Verrucomicrobiota.</title>
        <authorList>
            <person name="Zhang D.-F."/>
        </authorList>
    </citation>
    <scope>NUCLEOTIDE SEQUENCE [LARGE SCALE GENOMIC DNA]</scope>
    <source>
        <strain evidence="2 3">WL0086</strain>
    </source>
</reference>
<keyword evidence="1" id="KW-1133">Transmembrane helix</keyword>
<evidence type="ECO:0000313" key="2">
    <source>
        <dbReference type="EMBL" id="WRQ85911.1"/>
    </source>
</evidence>
<evidence type="ECO:0000313" key="3">
    <source>
        <dbReference type="Proteomes" id="UP000738431"/>
    </source>
</evidence>